<organism evidence="2 3">
    <name type="scientific">Metallosphaera cuprina (strain Ar-4)</name>
    <dbReference type="NCBI Taxonomy" id="1006006"/>
    <lineage>
        <taxon>Archaea</taxon>
        <taxon>Thermoproteota</taxon>
        <taxon>Thermoprotei</taxon>
        <taxon>Sulfolobales</taxon>
        <taxon>Sulfolobaceae</taxon>
        <taxon>Metallosphaera</taxon>
    </lineage>
</organism>
<gene>
    <name evidence="2" type="ordered locus">Mcup_1059</name>
</gene>
<feature type="transmembrane region" description="Helical" evidence="1">
    <location>
        <begin position="43"/>
        <end position="62"/>
    </location>
</feature>
<evidence type="ECO:0000256" key="1">
    <source>
        <dbReference type="SAM" id="Phobius"/>
    </source>
</evidence>
<dbReference type="AlphaFoldDB" id="F4G2W6"/>
<proteinExistence type="predicted"/>
<keyword evidence="3" id="KW-1185">Reference proteome</keyword>
<keyword evidence="1" id="KW-1133">Transmembrane helix</keyword>
<dbReference type="STRING" id="1006006.Mcup_1059"/>
<name>F4G2W6_METCR</name>
<dbReference type="eggNOG" id="arCOG10670">
    <property type="taxonomic scope" value="Archaea"/>
</dbReference>
<protein>
    <submittedName>
        <fullName evidence="2">Uncharacterized protein</fullName>
    </submittedName>
</protein>
<reference evidence="2 3" key="1">
    <citation type="journal article" date="2011" name="J. Bacteriol.">
        <title>Complete genome sequence of Metallosphaera cuprina, a metal sulfide-oxidizing archaeon from a hot spring.</title>
        <authorList>
            <person name="Liu L.J."/>
            <person name="You X.Y."/>
            <person name="Zheng H."/>
            <person name="Wang S."/>
            <person name="Jiang C.Y."/>
            <person name="Liu S.J."/>
        </authorList>
    </citation>
    <scope>NUCLEOTIDE SEQUENCE [LARGE SCALE GENOMIC DNA]</scope>
    <source>
        <strain evidence="2 3">Ar-4</strain>
    </source>
</reference>
<dbReference type="RefSeq" id="WP_013737662.1">
    <property type="nucleotide sequence ID" value="NC_015435.1"/>
</dbReference>
<dbReference type="OrthoDB" id="56669at2157"/>
<dbReference type="KEGG" id="mcn:Mcup_1059"/>
<dbReference type="EMBL" id="CP002656">
    <property type="protein sequence ID" value="AEB95164.1"/>
    <property type="molecule type" value="Genomic_DNA"/>
</dbReference>
<keyword evidence="1" id="KW-0812">Transmembrane</keyword>
<sequence>MEKVGRKNERDVKAFIIAMTALMIVAAAITNGFYSGYDPKPSSVAITGFILVITLAITAIWYRSKYPGYVRSK</sequence>
<dbReference type="GeneID" id="10493250"/>
<accession>F4G2W6</accession>
<dbReference type="PATRIC" id="fig|1006006.8.peg.1054"/>
<evidence type="ECO:0000313" key="3">
    <source>
        <dbReference type="Proteomes" id="UP000007812"/>
    </source>
</evidence>
<dbReference type="Proteomes" id="UP000007812">
    <property type="component" value="Chromosome"/>
</dbReference>
<dbReference type="HOGENOM" id="CLU_189636_0_0_2"/>
<feature type="transmembrane region" description="Helical" evidence="1">
    <location>
        <begin position="12"/>
        <end position="37"/>
    </location>
</feature>
<evidence type="ECO:0000313" key="2">
    <source>
        <dbReference type="EMBL" id="AEB95164.1"/>
    </source>
</evidence>
<keyword evidence="1" id="KW-0472">Membrane</keyword>